<evidence type="ECO:0000313" key="3">
    <source>
        <dbReference type="Proteomes" id="UP001283361"/>
    </source>
</evidence>
<dbReference type="AlphaFoldDB" id="A0AAE1BBZ5"/>
<accession>A0AAE1BBZ5</accession>
<evidence type="ECO:0000256" key="1">
    <source>
        <dbReference type="SAM" id="MobiDB-lite"/>
    </source>
</evidence>
<keyword evidence="3" id="KW-1185">Reference proteome</keyword>
<comment type="caution">
    <text evidence="2">The sequence shown here is derived from an EMBL/GenBank/DDBJ whole genome shotgun (WGS) entry which is preliminary data.</text>
</comment>
<feature type="region of interest" description="Disordered" evidence="1">
    <location>
        <begin position="157"/>
        <end position="181"/>
    </location>
</feature>
<reference evidence="2" key="1">
    <citation type="journal article" date="2023" name="G3 (Bethesda)">
        <title>A reference genome for the long-term kleptoplast-retaining sea slug Elysia crispata morphotype clarki.</title>
        <authorList>
            <person name="Eastman K.E."/>
            <person name="Pendleton A.L."/>
            <person name="Shaikh M.A."/>
            <person name="Suttiyut T."/>
            <person name="Ogas R."/>
            <person name="Tomko P."/>
            <person name="Gavelis G."/>
            <person name="Widhalm J.R."/>
            <person name="Wisecaver J.H."/>
        </authorList>
    </citation>
    <scope>NUCLEOTIDE SEQUENCE</scope>
    <source>
        <strain evidence="2">ECLA1</strain>
    </source>
</reference>
<name>A0AAE1BBZ5_9GAST</name>
<organism evidence="2 3">
    <name type="scientific">Elysia crispata</name>
    <name type="common">lettuce slug</name>
    <dbReference type="NCBI Taxonomy" id="231223"/>
    <lineage>
        <taxon>Eukaryota</taxon>
        <taxon>Metazoa</taxon>
        <taxon>Spiralia</taxon>
        <taxon>Lophotrochozoa</taxon>
        <taxon>Mollusca</taxon>
        <taxon>Gastropoda</taxon>
        <taxon>Heterobranchia</taxon>
        <taxon>Euthyneura</taxon>
        <taxon>Panpulmonata</taxon>
        <taxon>Sacoglossa</taxon>
        <taxon>Placobranchoidea</taxon>
        <taxon>Plakobranchidae</taxon>
        <taxon>Elysia</taxon>
    </lineage>
</organism>
<dbReference type="EMBL" id="JAWDGP010000145">
    <property type="protein sequence ID" value="KAK3803377.1"/>
    <property type="molecule type" value="Genomic_DNA"/>
</dbReference>
<dbReference type="Proteomes" id="UP001283361">
    <property type="component" value="Unassembled WGS sequence"/>
</dbReference>
<proteinExistence type="predicted"/>
<protein>
    <submittedName>
        <fullName evidence="2">Uncharacterized protein</fullName>
    </submittedName>
</protein>
<sequence>MALLSTKPKKAPGPHGITNYMLPYVGPAAKNTRAIFNQSWHLGHVPYRWREAVIRPILKKGKDKKKTGSYRPTSLLICLGKLLERTVNSRLMWFLESKKLLSLTQTCYRQHHSTEDSQQIQDSGNPILPLKSERNSLHSAGWRENVRQANLLGSHPRSKTFMEASSGDSGEQKHQKSPSRRNWLEQFENSTSSVHRQCSTCGRICFFIMVYSIEGKQDQQDKVQNMGLRIIHGAIHLSSKWRKWRIFSLLKKEETLGYNAKQERQKDYPLIPFIRN</sequence>
<dbReference type="PANTHER" id="PTHR19446">
    <property type="entry name" value="REVERSE TRANSCRIPTASES"/>
    <property type="match status" value="1"/>
</dbReference>
<evidence type="ECO:0000313" key="2">
    <source>
        <dbReference type="EMBL" id="KAK3803377.1"/>
    </source>
</evidence>
<gene>
    <name evidence="2" type="ORF">RRG08_000315</name>
</gene>